<dbReference type="Gene3D" id="1.20.1070.10">
    <property type="entry name" value="Rhodopsin 7-helix transmembrane proteins"/>
    <property type="match status" value="1"/>
</dbReference>
<evidence type="ECO:0000313" key="3">
    <source>
        <dbReference type="EMBL" id="TKR94578.1"/>
    </source>
</evidence>
<feature type="transmembrane region" description="Helical" evidence="1">
    <location>
        <begin position="168"/>
        <end position="191"/>
    </location>
</feature>
<keyword evidence="1" id="KW-0472">Membrane</keyword>
<feature type="transmembrane region" description="Helical" evidence="1">
    <location>
        <begin position="119"/>
        <end position="138"/>
    </location>
</feature>
<sequence length="291" mass="32789">MSAGYDVLAISYILIPLLLIPFYLRLLYIFHSKFTQLLSYRLMFHQGIGDIMLMTGQFAAGISASFGVPMPFWVNKIFGAIFNGGYQSSIPFVLLLSLNRFIVICDFRCCRPLLDPRFAPFWVGLPYLWGLMLGISYLCPGVDVLFDLDSFSWKFAGNHSDTTQQIDLYAGEAIIIASTITYICLLGYIFVKKFLLLRRAKAARTTVTRRYNFGLLLNVFFTYASLGLLLLLFHVQPKISNTKTASAVVNMLITLRAGLDPFICLVTIRSVRKVFVAKSTVGARFVTVMRT</sequence>
<proteinExistence type="predicted"/>
<evidence type="ECO:0000259" key="2">
    <source>
        <dbReference type="Pfam" id="PF10328"/>
    </source>
</evidence>
<evidence type="ECO:0000256" key="1">
    <source>
        <dbReference type="SAM" id="Phobius"/>
    </source>
</evidence>
<accession>A0A4U5PDU1</accession>
<organism evidence="3 4">
    <name type="scientific">Steinernema carpocapsae</name>
    <name type="common">Entomopathogenic nematode</name>
    <dbReference type="NCBI Taxonomy" id="34508"/>
    <lineage>
        <taxon>Eukaryota</taxon>
        <taxon>Metazoa</taxon>
        <taxon>Ecdysozoa</taxon>
        <taxon>Nematoda</taxon>
        <taxon>Chromadorea</taxon>
        <taxon>Rhabditida</taxon>
        <taxon>Tylenchina</taxon>
        <taxon>Panagrolaimomorpha</taxon>
        <taxon>Strongyloidoidea</taxon>
        <taxon>Steinernematidae</taxon>
        <taxon>Steinernema</taxon>
    </lineage>
</organism>
<gene>
    <name evidence="3" type="ORF">L596_008843</name>
</gene>
<dbReference type="Pfam" id="PF10328">
    <property type="entry name" value="7TM_GPCR_Srx"/>
    <property type="match status" value="1"/>
</dbReference>
<comment type="caution">
    <text evidence="3">The sequence shown here is derived from an EMBL/GenBank/DDBJ whole genome shotgun (WGS) entry which is preliminary data.</text>
</comment>
<keyword evidence="1" id="KW-0812">Transmembrane</keyword>
<dbReference type="EMBL" id="AZBU02000002">
    <property type="protein sequence ID" value="TKR94578.1"/>
    <property type="molecule type" value="Genomic_DNA"/>
</dbReference>
<name>A0A4U5PDU1_STECR</name>
<dbReference type="Proteomes" id="UP000298663">
    <property type="component" value="Unassembled WGS sequence"/>
</dbReference>
<reference evidence="3 4" key="1">
    <citation type="journal article" date="2015" name="Genome Biol.">
        <title>Comparative genomics of Steinernema reveals deeply conserved gene regulatory networks.</title>
        <authorList>
            <person name="Dillman A.R."/>
            <person name="Macchietto M."/>
            <person name="Porter C.F."/>
            <person name="Rogers A."/>
            <person name="Williams B."/>
            <person name="Antoshechkin I."/>
            <person name="Lee M.M."/>
            <person name="Goodwin Z."/>
            <person name="Lu X."/>
            <person name="Lewis E.E."/>
            <person name="Goodrich-Blair H."/>
            <person name="Stock S.P."/>
            <person name="Adams B.J."/>
            <person name="Sternberg P.W."/>
            <person name="Mortazavi A."/>
        </authorList>
    </citation>
    <scope>NUCLEOTIDE SEQUENCE [LARGE SCALE GENOMIC DNA]</scope>
    <source>
        <strain evidence="3 4">ALL</strain>
    </source>
</reference>
<feature type="transmembrane region" description="Helical" evidence="1">
    <location>
        <begin position="211"/>
        <end position="235"/>
    </location>
</feature>
<reference evidence="3 4" key="2">
    <citation type="journal article" date="2019" name="G3 (Bethesda)">
        <title>Hybrid Assembly of the Genome of the Entomopathogenic Nematode Steinernema carpocapsae Identifies the X-Chromosome.</title>
        <authorList>
            <person name="Serra L."/>
            <person name="Macchietto M."/>
            <person name="Macias-Munoz A."/>
            <person name="McGill C.J."/>
            <person name="Rodriguez I.M."/>
            <person name="Rodriguez B."/>
            <person name="Murad R."/>
            <person name="Mortazavi A."/>
        </authorList>
    </citation>
    <scope>NUCLEOTIDE SEQUENCE [LARGE SCALE GENOMIC DNA]</scope>
    <source>
        <strain evidence="3 4">ALL</strain>
    </source>
</reference>
<feature type="transmembrane region" description="Helical" evidence="1">
    <location>
        <begin position="247"/>
        <end position="268"/>
    </location>
</feature>
<protein>
    <recommendedName>
        <fullName evidence="2">7TM GPCR serpentine receptor class x (Srx) domain-containing protein</fullName>
    </recommendedName>
</protein>
<feature type="domain" description="7TM GPCR serpentine receptor class x (Srx)" evidence="2">
    <location>
        <begin position="42"/>
        <end position="265"/>
    </location>
</feature>
<dbReference type="AlphaFoldDB" id="A0A4U5PDU1"/>
<dbReference type="OrthoDB" id="10370871at2759"/>
<feature type="transmembrane region" description="Helical" evidence="1">
    <location>
        <begin position="86"/>
        <end position="107"/>
    </location>
</feature>
<keyword evidence="4" id="KW-1185">Reference proteome</keyword>
<keyword evidence="1" id="KW-1133">Transmembrane helix</keyword>
<dbReference type="SUPFAM" id="SSF81321">
    <property type="entry name" value="Family A G protein-coupled receptor-like"/>
    <property type="match status" value="1"/>
</dbReference>
<dbReference type="InterPro" id="IPR019430">
    <property type="entry name" value="7TM_GPCR_serpentine_rcpt_Srx"/>
</dbReference>
<evidence type="ECO:0000313" key="4">
    <source>
        <dbReference type="Proteomes" id="UP000298663"/>
    </source>
</evidence>
<feature type="transmembrane region" description="Helical" evidence="1">
    <location>
        <begin position="12"/>
        <end position="30"/>
    </location>
</feature>